<dbReference type="GO" id="GO:0043190">
    <property type="term" value="C:ATP-binding cassette (ABC) transporter complex"/>
    <property type="evidence" value="ECO:0007669"/>
    <property type="project" value="InterPro"/>
</dbReference>
<dbReference type="NCBIfam" id="TIGR03431">
    <property type="entry name" value="PhnD"/>
    <property type="match status" value="1"/>
</dbReference>
<evidence type="ECO:0000256" key="4">
    <source>
        <dbReference type="SAM" id="SignalP"/>
    </source>
</evidence>
<dbReference type="InterPro" id="IPR005770">
    <property type="entry name" value="PhnD"/>
</dbReference>
<comment type="caution">
    <text evidence="5">The sequence shown here is derived from an EMBL/GenBank/DDBJ whole genome shotgun (WGS) entry which is preliminary data.</text>
</comment>
<dbReference type="RefSeq" id="WP_109823197.1">
    <property type="nucleotide sequence ID" value="NZ_QGKL01000029.1"/>
</dbReference>
<comment type="similarity">
    <text evidence="1">Belongs to the phosphate/phosphite/phosphonate binding protein family.</text>
</comment>
<gene>
    <name evidence="5" type="primary">phnD</name>
    <name evidence="5" type="ORF">DKT75_09525</name>
</gene>
<evidence type="ECO:0000256" key="2">
    <source>
        <dbReference type="ARBA" id="ARBA00022729"/>
    </source>
</evidence>
<dbReference type="GO" id="GO:0055085">
    <property type="term" value="P:transmembrane transport"/>
    <property type="evidence" value="ECO:0007669"/>
    <property type="project" value="InterPro"/>
</dbReference>
<dbReference type="Proteomes" id="UP000245506">
    <property type="component" value="Unassembled WGS sequence"/>
</dbReference>
<protein>
    <submittedName>
        <fullName evidence="5">Phosphonate ABC transporter substrate-binding protein</fullName>
    </submittedName>
</protein>
<organism evidence="5 6">
    <name type="scientific">Leucothrix arctica</name>
    <dbReference type="NCBI Taxonomy" id="1481894"/>
    <lineage>
        <taxon>Bacteria</taxon>
        <taxon>Pseudomonadati</taxon>
        <taxon>Pseudomonadota</taxon>
        <taxon>Gammaproteobacteria</taxon>
        <taxon>Thiotrichales</taxon>
        <taxon>Thiotrichaceae</taxon>
        <taxon>Leucothrix</taxon>
    </lineage>
</organism>
<evidence type="ECO:0000256" key="3">
    <source>
        <dbReference type="SAM" id="Coils"/>
    </source>
</evidence>
<keyword evidence="6" id="KW-1185">Reference proteome</keyword>
<dbReference type="InterPro" id="IPR017797">
    <property type="entry name" value="Phosphnate-bd"/>
</dbReference>
<dbReference type="NCBIfam" id="TIGR01098">
    <property type="entry name" value="3A0109s03R"/>
    <property type="match status" value="1"/>
</dbReference>
<evidence type="ECO:0000313" key="6">
    <source>
        <dbReference type="Proteomes" id="UP000245506"/>
    </source>
</evidence>
<dbReference type="OrthoDB" id="225238at2"/>
<dbReference type="Gene3D" id="1.20.58.90">
    <property type="match status" value="1"/>
</dbReference>
<sequence>MLRRKFLGVIGLAATMLFAGTAAADSHVKKTLNFGIISTESSQNLKKVWLPFLEDMEKKTGFEVKPFFAPDYAGVIEAMRYDKVDIAWFGNKSAMVAVDRSGGEIFAQTVDVTGNPGYWSLLVAHKDSKLNSVEDILANAKDLSFGNGDPNSTSGFLVPSYYVWTKNNVDPKRIFKRVLNSNHQTNLLAVASKQIDFATNNTENWSRLEKTHPEKLKNLKVLWKSPLIPSDPIVWRVKLDDETKSKVKSFIMNYGVKGDDVVAEKEKLAALDWAPFRDSSNDQLLPIRQLSLFKDRNKVAKDEKISAEEKAAKLKEIDAQLDSLNQKMAAISKKSS</sequence>
<evidence type="ECO:0000256" key="1">
    <source>
        <dbReference type="ARBA" id="ARBA00007162"/>
    </source>
</evidence>
<evidence type="ECO:0000313" key="5">
    <source>
        <dbReference type="EMBL" id="PWQ96225.1"/>
    </source>
</evidence>
<dbReference type="Pfam" id="PF12974">
    <property type="entry name" value="Phosphonate-bd"/>
    <property type="match status" value="1"/>
</dbReference>
<name>A0A317CC10_9GAMM</name>
<dbReference type="PANTHER" id="PTHR35841">
    <property type="entry name" value="PHOSPHONATES-BINDING PERIPLASMIC PROTEIN"/>
    <property type="match status" value="1"/>
</dbReference>
<proteinExistence type="inferred from homology"/>
<dbReference type="Gene3D" id="3.40.190.10">
    <property type="entry name" value="Periplasmic binding protein-like II"/>
    <property type="match status" value="2"/>
</dbReference>
<reference evidence="5 6" key="1">
    <citation type="submission" date="2018-05" db="EMBL/GenBank/DDBJ databases">
        <title>Leucothrix arctica sp. nov., isolated from Arctic seawater.</title>
        <authorList>
            <person name="Choi A."/>
            <person name="Baek K."/>
        </authorList>
    </citation>
    <scope>NUCLEOTIDE SEQUENCE [LARGE SCALE GENOMIC DNA]</scope>
    <source>
        <strain evidence="5 6">IMCC9719</strain>
    </source>
</reference>
<feature type="signal peptide" evidence="4">
    <location>
        <begin position="1"/>
        <end position="24"/>
    </location>
</feature>
<dbReference type="PANTHER" id="PTHR35841:SF1">
    <property type="entry name" value="PHOSPHONATES-BINDING PERIPLASMIC PROTEIN"/>
    <property type="match status" value="1"/>
</dbReference>
<feature type="chain" id="PRO_5016259522" evidence="4">
    <location>
        <begin position="25"/>
        <end position="336"/>
    </location>
</feature>
<dbReference type="GO" id="GO:0015716">
    <property type="term" value="P:organic phosphonate transport"/>
    <property type="evidence" value="ECO:0007669"/>
    <property type="project" value="InterPro"/>
</dbReference>
<keyword evidence="2 4" id="KW-0732">Signal</keyword>
<dbReference type="SUPFAM" id="SSF53850">
    <property type="entry name" value="Periplasmic binding protein-like II"/>
    <property type="match status" value="1"/>
</dbReference>
<keyword evidence="3" id="KW-0175">Coiled coil</keyword>
<dbReference type="EMBL" id="QGKL01000029">
    <property type="protein sequence ID" value="PWQ96225.1"/>
    <property type="molecule type" value="Genomic_DNA"/>
</dbReference>
<feature type="coiled-coil region" evidence="3">
    <location>
        <begin position="297"/>
        <end position="334"/>
    </location>
</feature>
<accession>A0A317CC10</accession>
<dbReference type="AlphaFoldDB" id="A0A317CC10"/>